<dbReference type="Proteomes" id="UP000654279">
    <property type="component" value="Unassembled WGS sequence"/>
</dbReference>
<dbReference type="InterPro" id="IPR036388">
    <property type="entry name" value="WH-like_DNA-bd_sf"/>
</dbReference>
<keyword evidence="2" id="KW-0238">DNA-binding</keyword>
<comment type="caution">
    <text evidence="5">The sequence shown here is derived from an EMBL/GenBank/DDBJ whole genome shotgun (WGS) entry which is preliminary data.</text>
</comment>
<dbReference type="InterPro" id="IPR019887">
    <property type="entry name" value="Tscrpt_reg_AsnC/Lrp_C"/>
</dbReference>
<dbReference type="InterPro" id="IPR050684">
    <property type="entry name" value="HTH-Siroheme_Decarb"/>
</dbReference>
<dbReference type="SMART" id="SM00344">
    <property type="entry name" value="HTH_ASNC"/>
    <property type="match status" value="1"/>
</dbReference>
<organism evidence="5 6">
    <name type="scientific">Luoshenia tenuis</name>
    <dbReference type="NCBI Taxonomy" id="2763654"/>
    <lineage>
        <taxon>Bacteria</taxon>
        <taxon>Bacillati</taxon>
        <taxon>Bacillota</taxon>
        <taxon>Clostridia</taxon>
        <taxon>Christensenellales</taxon>
        <taxon>Christensenellaceae</taxon>
        <taxon>Luoshenia</taxon>
    </lineage>
</organism>
<sequence>MTTEQMNSDILALLANDSRMTAEEIAKLLHHEPEQVRSAIARMEKEGIIVKYSTLINWEKFDSNRVDALIEIKVTLHDGVGFDTLAERIYHYPEVRSLYLVSGGYDLLVQVEGKSLREVAQFVNERLATMEGVLSTATHFVLKKYKVEDVAMEPEMDDQRLVVSP</sequence>
<accession>A0A926D2K2</accession>
<dbReference type="PROSITE" id="PS50956">
    <property type="entry name" value="HTH_ASNC_2"/>
    <property type="match status" value="1"/>
</dbReference>
<dbReference type="Pfam" id="PF13412">
    <property type="entry name" value="HTH_24"/>
    <property type="match status" value="1"/>
</dbReference>
<feature type="domain" description="HTH asnC-type" evidence="4">
    <location>
        <begin position="10"/>
        <end position="83"/>
    </location>
</feature>
<proteinExistence type="predicted"/>
<dbReference type="InterPro" id="IPR011008">
    <property type="entry name" value="Dimeric_a/b-barrel"/>
</dbReference>
<dbReference type="InterPro" id="IPR000485">
    <property type="entry name" value="AsnC-type_HTH_dom"/>
</dbReference>
<dbReference type="EMBL" id="JACRSO010000002">
    <property type="protein sequence ID" value="MBC8529170.1"/>
    <property type="molecule type" value="Genomic_DNA"/>
</dbReference>
<dbReference type="GO" id="GO:0043565">
    <property type="term" value="F:sequence-specific DNA binding"/>
    <property type="evidence" value="ECO:0007669"/>
    <property type="project" value="InterPro"/>
</dbReference>
<evidence type="ECO:0000256" key="3">
    <source>
        <dbReference type="ARBA" id="ARBA00023163"/>
    </source>
</evidence>
<dbReference type="InterPro" id="IPR019888">
    <property type="entry name" value="Tscrpt_reg_AsnC-like"/>
</dbReference>
<dbReference type="PANTHER" id="PTHR43413:SF7">
    <property type="entry name" value="HTH-TYPE TRANSCRIPTIONAL REGULATOR PTR2"/>
    <property type="match status" value="1"/>
</dbReference>
<keyword evidence="6" id="KW-1185">Reference proteome</keyword>
<reference evidence="5" key="1">
    <citation type="submission" date="2020-08" db="EMBL/GenBank/DDBJ databases">
        <title>Genome public.</title>
        <authorList>
            <person name="Liu C."/>
            <person name="Sun Q."/>
        </authorList>
    </citation>
    <scope>NUCLEOTIDE SEQUENCE</scope>
    <source>
        <strain evidence="5">NSJ-44</strain>
    </source>
</reference>
<keyword evidence="1" id="KW-0805">Transcription regulation</keyword>
<dbReference type="AlphaFoldDB" id="A0A926D2K2"/>
<dbReference type="RefSeq" id="WP_138296238.1">
    <property type="nucleotide sequence ID" value="NZ_JACRSO010000002.1"/>
</dbReference>
<protein>
    <submittedName>
        <fullName evidence="5">Lrp/AsnC family transcriptional regulator</fullName>
    </submittedName>
</protein>
<dbReference type="Gene3D" id="1.10.10.10">
    <property type="entry name" value="Winged helix-like DNA-binding domain superfamily/Winged helix DNA-binding domain"/>
    <property type="match status" value="1"/>
</dbReference>
<gene>
    <name evidence="5" type="ORF">H8699_06990</name>
</gene>
<dbReference type="SUPFAM" id="SSF46785">
    <property type="entry name" value="Winged helix' DNA-binding domain"/>
    <property type="match status" value="1"/>
</dbReference>
<evidence type="ECO:0000256" key="1">
    <source>
        <dbReference type="ARBA" id="ARBA00023015"/>
    </source>
</evidence>
<keyword evidence="3" id="KW-0804">Transcription</keyword>
<evidence type="ECO:0000256" key="2">
    <source>
        <dbReference type="ARBA" id="ARBA00023125"/>
    </source>
</evidence>
<name>A0A926D2K2_9FIRM</name>
<evidence type="ECO:0000313" key="6">
    <source>
        <dbReference type="Proteomes" id="UP000654279"/>
    </source>
</evidence>
<dbReference type="SUPFAM" id="SSF54909">
    <property type="entry name" value="Dimeric alpha+beta barrel"/>
    <property type="match status" value="1"/>
</dbReference>
<dbReference type="Gene3D" id="3.30.70.920">
    <property type="match status" value="1"/>
</dbReference>
<dbReference type="InterPro" id="IPR036390">
    <property type="entry name" value="WH_DNA-bd_sf"/>
</dbReference>
<evidence type="ECO:0000313" key="5">
    <source>
        <dbReference type="EMBL" id="MBC8529170.1"/>
    </source>
</evidence>
<dbReference type="PANTHER" id="PTHR43413">
    <property type="entry name" value="TRANSCRIPTIONAL REGULATOR, ASNC FAMILY"/>
    <property type="match status" value="1"/>
</dbReference>
<dbReference type="Pfam" id="PF01037">
    <property type="entry name" value="AsnC_trans_reg"/>
    <property type="match status" value="1"/>
</dbReference>
<evidence type="ECO:0000259" key="4">
    <source>
        <dbReference type="PROSITE" id="PS50956"/>
    </source>
</evidence>